<dbReference type="KEGG" id="psup:E5P55_00295"/>
<dbReference type="SUPFAM" id="SSF52540">
    <property type="entry name" value="P-loop containing nucleoside triphosphate hydrolases"/>
    <property type="match status" value="1"/>
</dbReference>
<proteinExistence type="predicted"/>
<dbReference type="EMBL" id="CP039370">
    <property type="protein sequence ID" value="QPJ58425.1"/>
    <property type="molecule type" value="Genomic_DNA"/>
</dbReference>
<dbReference type="GO" id="GO:0005525">
    <property type="term" value="F:GTP binding"/>
    <property type="evidence" value="ECO:0007669"/>
    <property type="project" value="UniProtKB-KW"/>
</dbReference>
<organism evidence="4 5">
    <name type="scientific">Candidatus Pinguicoccus supinus</name>
    <dbReference type="NCBI Taxonomy" id="2529394"/>
    <lineage>
        <taxon>Bacteria</taxon>
        <taxon>Pseudomonadati</taxon>
        <taxon>Verrucomicrobiota</taxon>
        <taxon>Candidatus Pinguicoccus</taxon>
    </lineage>
</organism>
<gene>
    <name evidence="4" type="ORF">E5P55_00295</name>
</gene>
<dbReference type="PANTHER" id="PTHR43381:SF4">
    <property type="entry name" value="EUKARYOTIC TRANSLATION INITIATION FACTOR 5B"/>
    <property type="match status" value="1"/>
</dbReference>
<keyword evidence="1" id="KW-0547">Nucleotide-binding</keyword>
<dbReference type="GO" id="GO:0003924">
    <property type="term" value="F:GTPase activity"/>
    <property type="evidence" value="ECO:0007669"/>
    <property type="project" value="InterPro"/>
</dbReference>
<dbReference type="Pfam" id="PF00009">
    <property type="entry name" value="GTP_EFTU"/>
    <property type="match status" value="1"/>
</dbReference>
<reference evidence="4 5" key="1">
    <citation type="journal article" date="2020" name="Sci. Rep.">
        <title>Morphology, ultrastructure, genomics, and phylogeny of Euplotes vanleeuwenhoeki sp. nov. and its ultra-reduced endosymbiont Candidatus Pinguicoccus supinus sp. nov.</title>
        <authorList>
            <person name="Serra V."/>
            <person name="Gammuto L."/>
            <person name="Nitla V."/>
            <person name="Castelli M."/>
            <person name="Lanzoni O."/>
            <person name="Sassera D."/>
            <person name="Bandi C."/>
            <person name="Sandeep B.V."/>
            <person name="Verni F."/>
            <person name="Modeo L."/>
            <person name="Petroni G."/>
        </authorList>
    </citation>
    <scope>NUCLEOTIDE SEQUENCE [LARGE SCALE GENOMIC DNA]</scope>
    <source>
        <strain evidence="4 5">KKR18_Esm</strain>
    </source>
</reference>
<dbReference type="Gene3D" id="3.40.50.300">
    <property type="entry name" value="P-loop containing nucleotide triphosphate hydrolases"/>
    <property type="match status" value="1"/>
</dbReference>
<dbReference type="GO" id="GO:0003743">
    <property type="term" value="F:translation initiation factor activity"/>
    <property type="evidence" value="ECO:0007669"/>
    <property type="project" value="TreeGrafter"/>
</dbReference>
<dbReference type="GO" id="GO:0005737">
    <property type="term" value="C:cytoplasm"/>
    <property type="evidence" value="ECO:0007669"/>
    <property type="project" value="TreeGrafter"/>
</dbReference>
<keyword evidence="5" id="KW-1185">Reference proteome</keyword>
<dbReference type="AlphaFoldDB" id="A0A7T0BRH0"/>
<dbReference type="InterPro" id="IPR027417">
    <property type="entry name" value="P-loop_NTPase"/>
</dbReference>
<dbReference type="Proteomes" id="UP000594451">
    <property type="component" value="Chromosome"/>
</dbReference>
<dbReference type="PANTHER" id="PTHR43381">
    <property type="entry name" value="TRANSLATION INITIATION FACTOR IF-2-RELATED"/>
    <property type="match status" value="1"/>
</dbReference>
<evidence type="ECO:0000259" key="3">
    <source>
        <dbReference type="Pfam" id="PF00009"/>
    </source>
</evidence>
<evidence type="ECO:0000256" key="1">
    <source>
        <dbReference type="ARBA" id="ARBA00022741"/>
    </source>
</evidence>
<evidence type="ECO:0000313" key="5">
    <source>
        <dbReference type="Proteomes" id="UP000594451"/>
    </source>
</evidence>
<sequence>MNLLFVDTPGHVDFYNIRKTIALIIKFAVIVVDLNEGFMPQTYDSLENVRNLKIPLLIAFTKFDLYRKKNLSLIKTQLNKLNYLHNFINNRNNFNVFVSSKSIDSSIFLLNVLIHRIYSLLTQKLDLHCVLGTILDVLKNKNNSISTLIFLKKGSININDVLVTKTTFCKIKTIQTLTNKFKLFGISGFLY</sequence>
<dbReference type="InterPro" id="IPR000795">
    <property type="entry name" value="T_Tr_GTP-bd_dom"/>
</dbReference>
<keyword evidence="2" id="KW-0342">GTP-binding</keyword>
<protein>
    <recommendedName>
        <fullName evidence="3">Tr-type G domain-containing protein</fullName>
    </recommendedName>
</protein>
<accession>A0A7T0BRH0</accession>
<dbReference type="InterPro" id="IPR015760">
    <property type="entry name" value="TIF_IF2"/>
</dbReference>
<evidence type="ECO:0000256" key="2">
    <source>
        <dbReference type="ARBA" id="ARBA00023134"/>
    </source>
</evidence>
<evidence type="ECO:0000313" key="4">
    <source>
        <dbReference type="EMBL" id="QPJ58425.1"/>
    </source>
</evidence>
<feature type="domain" description="Tr-type G" evidence="3">
    <location>
        <begin position="3"/>
        <end position="114"/>
    </location>
</feature>
<name>A0A7T0BRH0_9BACT</name>